<protein>
    <submittedName>
        <fullName evidence="1">Uncharacterized protein</fullName>
    </submittedName>
</protein>
<dbReference type="AlphaFoldDB" id="A0A2P2PVL2"/>
<sequence>MEILSITQLDIMATVCSC</sequence>
<dbReference type="EMBL" id="GGEC01078303">
    <property type="protein sequence ID" value="MBX58787.1"/>
    <property type="molecule type" value="Transcribed_RNA"/>
</dbReference>
<name>A0A2P2PVL2_RHIMU</name>
<evidence type="ECO:0000313" key="1">
    <source>
        <dbReference type="EMBL" id="MBX58787.1"/>
    </source>
</evidence>
<proteinExistence type="predicted"/>
<reference evidence="1" key="1">
    <citation type="submission" date="2018-02" db="EMBL/GenBank/DDBJ databases">
        <title>Rhizophora mucronata_Transcriptome.</title>
        <authorList>
            <person name="Meera S.P."/>
            <person name="Sreeshan A."/>
            <person name="Augustine A."/>
        </authorList>
    </citation>
    <scope>NUCLEOTIDE SEQUENCE</scope>
    <source>
        <tissue evidence="1">Leaf</tissue>
    </source>
</reference>
<organism evidence="1">
    <name type="scientific">Rhizophora mucronata</name>
    <name type="common">Asiatic mangrove</name>
    <dbReference type="NCBI Taxonomy" id="61149"/>
    <lineage>
        <taxon>Eukaryota</taxon>
        <taxon>Viridiplantae</taxon>
        <taxon>Streptophyta</taxon>
        <taxon>Embryophyta</taxon>
        <taxon>Tracheophyta</taxon>
        <taxon>Spermatophyta</taxon>
        <taxon>Magnoliopsida</taxon>
        <taxon>eudicotyledons</taxon>
        <taxon>Gunneridae</taxon>
        <taxon>Pentapetalae</taxon>
        <taxon>rosids</taxon>
        <taxon>fabids</taxon>
        <taxon>Malpighiales</taxon>
        <taxon>Rhizophoraceae</taxon>
        <taxon>Rhizophora</taxon>
    </lineage>
</organism>
<accession>A0A2P2PVL2</accession>